<evidence type="ECO:0000313" key="3">
    <source>
        <dbReference type="EMBL" id="TFV92149.1"/>
    </source>
</evidence>
<dbReference type="PANTHER" id="PTHR10963:SF55">
    <property type="entry name" value="GLYCOSIDE HYDROLASE FAMILY 16 PROTEIN"/>
    <property type="match status" value="1"/>
</dbReference>
<evidence type="ECO:0000256" key="1">
    <source>
        <dbReference type="ARBA" id="ARBA00006865"/>
    </source>
</evidence>
<comment type="similarity">
    <text evidence="1">Belongs to the glycosyl hydrolase 16 family.</text>
</comment>
<dbReference type="CDD" id="cd08023">
    <property type="entry name" value="GH16_laminarinase_like"/>
    <property type="match status" value="1"/>
</dbReference>
<dbReference type="Pfam" id="PF00722">
    <property type="entry name" value="Glyco_hydro_16"/>
    <property type="match status" value="1"/>
</dbReference>
<organism evidence="3 4">
    <name type="scientific">Algoriphagus kandeliae</name>
    <dbReference type="NCBI Taxonomy" id="2562278"/>
    <lineage>
        <taxon>Bacteria</taxon>
        <taxon>Pseudomonadati</taxon>
        <taxon>Bacteroidota</taxon>
        <taxon>Cytophagia</taxon>
        <taxon>Cytophagales</taxon>
        <taxon>Cyclobacteriaceae</taxon>
        <taxon>Algoriphagus</taxon>
    </lineage>
</organism>
<dbReference type="PROSITE" id="PS51762">
    <property type="entry name" value="GH16_2"/>
    <property type="match status" value="1"/>
</dbReference>
<dbReference type="Proteomes" id="UP000297647">
    <property type="component" value="Unassembled WGS sequence"/>
</dbReference>
<dbReference type="GO" id="GO:0004553">
    <property type="term" value="F:hydrolase activity, hydrolyzing O-glycosyl compounds"/>
    <property type="evidence" value="ECO:0007669"/>
    <property type="project" value="InterPro"/>
</dbReference>
<dbReference type="GO" id="GO:0005975">
    <property type="term" value="P:carbohydrate metabolic process"/>
    <property type="evidence" value="ECO:0007669"/>
    <property type="project" value="InterPro"/>
</dbReference>
<dbReference type="PANTHER" id="PTHR10963">
    <property type="entry name" value="GLYCOSYL HYDROLASE-RELATED"/>
    <property type="match status" value="1"/>
</dbReference>
<dbReference type="Gene3D" id="2.60.120.200">
    <property type="match status" value="1"/>
</dbReference>
<name>A0A4Y9QHK8_9BACT</name>
<keyword evidence="3" id="KW-0378">Hydrolase</keyword>
<proteinExistence type="inferred from homology"/>
<dbReference type="OrthoDB" id="9776255at2"/>
<evidence type="ECO:0000259" key="2">
    <source>
        <dbReference type="PROSITE" id="PS51762"/>
    </source>
</evidence>
<reference evidence="3 4" key="1">
    <citation type="submission" date="2019-03" db="EMBL/GenBank/DDBJ databases">
        <title>Algoriphagus sp. nov, a new strain isolated from root system soil of mangrove plant Kandelia.</title>
        <authorList>
            <person name="Yin Q."/>
            <person name="Wang K."/>
            <person name="Song Z."/>
        </authorList>
    </citation>
    <scope>NUCLEOTIDE SEQUENCE [LARGE SCALE GENOMIC DNA]</scope>
    <source>
        <strain evidence="3 4">XY-J91</strain>
    </source>
</reference>
<dbReference type="SUPFAM" id="SSF49899">
    <property type="entry name" value="Concanavalin A-like lectins/glucanases"/>
    <property type="match status" value="1"/>
</dbReference>
<dbReference type="EMBL" id="SPSB01000006">
    <property type="protein sequence ID" value="TFV92149.1"/>
    <property type="molecule type" value="Genomic_DNA"/>
</dbReference>
<dbReference type="RefSeq" id="WP_135076895.1">
    <property type="nucleotide sequence ID" value="NZ_SPSB01000006.1"/>
</dbReference>
<sequence length="271" mass="31034">MIKNLKIRYLLHFFILGFLAFSNLEPLKAQNLIWSDEFDYMGLPDSSKWTYDVGDHGWGNQELQFYTEKELRNARVENGHLIIEAHADAEYPKGYTSARLLTRGKASWQNGYIEVRAKLPAGTGTWPAIWMLAEENRHGGWPKNGEIDVMEHVGYDPGVVHGTVHTEAFNHVKGTHKGAQIQVDDFDEAFHTYAINWTEKGIEFLMDGEKYFEFENTGGDYSEWPFDQPFHLILNIAVGGTWGGQKGVDTSIWPQKMMVDYVRVYDGRPNP</sequence>
<dbReference type="AlphaFoldDB" id="A0A4Y9QHK8"/>
<evidence type="ECO:0000313" key="4">
    <source>
        <dbReference type="Proteomes" id="UP000297647"/>
    </source>
</evidence>
<comment type="caution">
    <text evidence="3">The sequence shown here is derived from an EMBL/GenBank/DDBJ whole genome shotgun (WGS) entry which is preliminary data.</text>
</comment>
<dbReference type="InterPro" id="IPR013320">
    <property type="entry name" value="ConA-like_dom_sf"/>
</dbReference>
<keyword evidence="4" id="KW-1185">Reference proteome</keyword>
<feature type="domain" description="GH16" evidence="2">
    <location>
        <begin position="19"/>
        <end position="270"/>
    </location>
</feature>
<dbReference type="InterPro" id="IPR000757">
    <property type="entry name" value="Beta-glucanase-like"/>
</dbReference>
<protein>
    <submittedName>
        <fullName evidence="3">Glycoside hydrolase family 16 protein</fullName>
    </submittedName>
</protein>
<accession>A0A4Y9QHK8</accession>
<gene>
    <name evidence="3" type="ORF">E4S40_16540</name>
</gene>
<dbReference type="InterPro" id="IPR050546">
    <property type="entry name" value="Glycosyl_Hydrlase_16"/>
</dbReference>